<evidence type="ECO:0000313" key="3">
    <source>
        <dbReference type="EMBL" id="HIU64416.1"/>
    </source>
</evidence>
<proteinExistence type="predicted"/>
<dbReference type="PROSITE" id="PS51257">
    <property type="entry name" value="PROKAR_LIPOPROTEIN"/>
    <property type="match status" value="1"/>
</dbReference>
<feature type="domain" description="ABC-type glycine betaine transport system substrate-binding" evidence="2">
    <location>
        <begin position="27"/>
        <end position="305"/>
    </location>
</feature>
<name>A0A9D1SLA5_9FIRM</name>
<dbReference type="EMBL" id="DVNI01000085">
    <property type="protein sequence ID" value="HIU64416.1"/>
    <property type="molecule type" value="Genomic_DNA"/>
</dbReference>
<dbReference type="Gene3D" id="3.40.190.100">
    <property type="entry name" value="Glycine betaine-binding periplasmic protein, domain 2"/>
    <property type="match status" value="1"/>
</dbReference>
<dbReference type="Proteomes" id="UP000824099">
    <property type="component" value="Unassembled WGS sequence"/>
</dbReference>
<dbReference type="CDD" id="cd13641">
    <property type="entry name" value="PBP2_HisX_like"/>
    <property type="match status" value="1"/>
</dbReference>
<feature type="chain" id="PRO_5039643672" evidence="1">
    <location>
        <begin position="17"/>
        <end position="328"/>
    </location>
</feature>
<evidence type="ECO:0000259" key="2">
    <source>
        <dbReference type="Pfam" id="PF04069"/>
    </source>
</evidence>
<dbReference type="InterPro" id="IPR007210">
    <property type="entry name" value="ABC_Gly_betaine_transp_sub-bd"/>
</dbReference>
<accession>A0A9D1SLA5</accession>
<evidence type="ECO:0000256" key="1">
    <source>
        <dbReference type="SAM" id="SignalP"/>
    </source>
</evidence>
<dbReference type="SUPFAM" id="SSF53850">
    <property type="entry name" value="Periplasmic binding protein-like II"/>
    <property type="match status" value="1"/>
</dbReference>
<dbReference type="Gene3D" id="3.40.190.10">
    <property type="entry name" value="Periplasmic binding protein-like II"/>
    <property type="match status" value="1"/>
</dbReference>
<gene>
    <name evidence="3" type="ORF">IAB06_05230</name>
</gene>
<dbReference type="GO" id="GO:0043190">
    <property type="term" value="C:ATP-binding cassette (ABC) transporter complex"/>
    <property type="evidence" value="ECO:0007669"/>
    <property type="project" value="InterPro"/>
</dbReference>
<organism evidence="3 4">
    <name type="scientific">Candidatus Avacidaminococcus intestinavium</name>
    <dbReference type="NCBI Taxonomy" id="2840684"/>
    <lineage>
        <taxon>Bacteria</taxon>
        <taxon>Bacillati</taxon>
        <taxon>Bacillota</taxon>
        <taxon>Negativicutes</taxon>
        <taxon>Acidaminococcales</taxon>
        <taxon>Acidaminococcaceae</taxon>
        <taxon>Acidaminococcaceae incertae sedis</taxon>
        <taxon>Candidatus Avacidaminococcus</taxon>
    </lineage>
</organism>
<dbReference type="Pfam" id="PF04069">
    <property type="entry name" value="OpuAC"/>
    <property type="match status" value="1"/>
</dbReference>
<keyword evidence="1" id="KW-0732">Signal</keyword>
<reference evidence="3" key="1">
    <citation type="submission" date="2020-10" db="EMBL/GenBank/DDBJ databases">
        <authorList>
            <person name="Gilroy R."/>
        </authorList>
    </citation>
    <scope>NUCLEOTIDE SEQUENCE</scope>
    <source>
        <strain evidence="3">CHK160-1198</strain>
    </source>
</reference>
<protein>
    <submittedName>
        <fullName evidence="3">ABC transporter substrate-binding protein</fullName>
    </submittedName>
</protein>
<evidence type="ECO:0000313" key="4">
    <source>
        <dbReference type="Proteomes" id="UP000824099"/>
    </source>
</evidence>
<sequence>MKVLAVAMVLIGTVVAGCGSTGGSDNKTVRLTDAGWDSMKFHNAVVSLIADKAYGIKSEVVTGSTPITHTALVRGDIDVNVETWTDNITSYADDIKSGAIIELGINFDDNKQGFYVPRYVIEGDPTRGILPVAPDLKTVSDLKRYSAVFPDEENPGKGRIYGAIPGWGIDEIMFKKFNYYGLNENFNYFRPGSDATLNASFITAYEKGLPIVGYMWEPTWVSGKLDLVLLGDEPYNEADYKEGKTEARSVPVTVSINKNYAEKAPEFVEFLKKYRTSSALTAEALAYIADTKASYDEAAIYFLQQHDDLLGSWLPKEKADSVRAAINK</sequence>
<feature type="signal peptide" evidence="1">
    <location>
        <begin position="1"/>
        <end position="16"/>
    </location>
</feature>
<comment type="caution">
    <text evidence="3">The sequence shown here is derived from an EMBL/GenBank/DDBJ whole genome shotgun (WGS) entry which is preliminary data.</text>
</comment>
<dbReference type="GO" id="GO:0022857">
    <property type="term" value="F:transmembrane transporter activity"/>
    <property type="evidence" value="ECO:0007669"/>
    <property type="project" value="InterPro"/>
</dbReference>
<dbReference type="AlphaFoldDB" id="A0A9D1SLA5"/>
<reference evidence="3" key="2">
    <citation type="journal article" date="2021" name="PeerJ">
        <title>Extensive microbial diversity within the chicken gut microbiome revealed by metagenomics and culture.</title>
        <authorList>
            <person name="Gilroy R."/>
            <person name="Ravi A."/>
            <person name="Getino M."/>
            <person name="Pursley I."/>
            <person name="Horton D.L."/>
            <person name="Alikhan N.F."/>
            <person name="Baker D."/>
            <person name="Gharbi K."/>
            <person name="Hall N."/>
            <person name="Watson M."/>
            <person name="Adriaenssens E.M."/>
            <person name="Foster-Nyarko E."/>
            <person name="Jarju S."/>
            <person name="Secka A."/>
            <person name="Antonio M."/>
            <person name="Oren A."/>
            <person name="Chaudhuri R.R."/>
            <person name="La Ragione R."/>
            <person name="Hildebrand F."/>
            <person name="Pallen M.J."/>
        </authorList>
    </citation>
    <scope>NUCLEOTIDE SEQUENCE</scope>
    <source>
        <strain evidence="3">CHK160-1198</strain>
    </source>
</reference>